<evidence type="ECO:0000256" key="1">
    <source>
        <dbReference type="ARBA" id="ARBA00022490"/>
    </source>
</evidence>
<dbReference type="InterPro" id="IPR036876">
    <property type="entry name" value="UVR_dom_sf"/>
</dbReference>
<organism evidence="11 12">
    <name type="scientific">Iodidimonas gelatinilytica</name>
    <dbReference type="NCBI Taxonomy" id="1236966"/>
    <lineage>
        <taxon>Bacteria</taxon>
        <taxon>Pseudomonadati</taxon>
        <taxon>Pseudomonadota</taxon>
        <taxon>Alphaproteobacteria</taxon>
        <taxon>Iodidimonadales</taxon>
        <taxon>Iodidimonadaceae</taxon>
        <taxon>Iodidimonas</taxon>
    </lineage>
</organism>
<evidence type="ECO:0000313" key="12">
    <source>
        <dbReference type="Proteomes" id="UP000322084"/>
    </source>
</evidence>
<dbReference type="NCBIfam" id="TIGR00194">
    <property type="entry name" value="uvrC"/>
    <property type="match status" value="1"/>
</dbReference>
<dbReference type="InterPro" id="IPR000305">
    <property type="entry name" value="GIY-YIG_endonuc"/>
</dbReference>
<dbReference type="SUPFAM" id="SSF82771">
    <property type="entry name" value="GIY-YIG endonuclease"/>
    <property type="match status" value="1"/>
</dbReference>
<dbReference type="SUPFAM" id="SSF46600">
    <property type="entry name" value="C-terminal UvrC-binding domain of UvrB"/>
    <property type="match status" value="1"/>
</dbReference>
<dbReference type="GO" id="GO:0009380">
    <property type="term" value="C:excinuclease repair complex"/>
    <property type="evidence" value="ECO:0007669"/>
    <property type="project" value="InterPro"/>
</dbReference>
<reference evidence="11 12" key="1">
    <citation type="submission" date="2019-09" db="EMBL/GenBank/DDBJ databases">
        <title>NBRP : Genome information of microbial organism related human and environment.</title>
        <authorList>
            <person name="Hattori M."/>
            <person name="Oshima K."/>
            <person name="Inaba H."/>
            <person name="Suda W."/>
            <person name="Sakamoto M."/>
            <person name="Iino T."/>
            <person name="Kitahara M."/>
            <person name="Oshida Y."/>
            <person name="Iida T."/>
            <person name="Kudo T."/>
            <person name="Itoh T."/>
            <person name="Ohkuma M."/>
        </authorList>
    </citation>
    <scope>NUCLEOTIDE SEQUENCE [LARGE SCALE GENOMIC DNA]</scope>
    <source>
        <strain evidence="11 12">Hi-2</strain>
    </source>
</reference>
<dbReference type="NCBIfam" id="NF001824">
    <property type="entry name" value="PRK00558.1-5"/>
    <property type="match status" value="1"/>
</dbReference>
<comment type="subunit">
    <text evidence="7">Interacts with UvrB in an incision complex.</text>
</comment>
<dbReference type="InterPro" id="IPR050066">
    <property type="entry name" value="UvrABC_protein_C"/>
</dbReference>
<name>A0A5A7MPU9_9PROT</name>
<comment type="subcellular location">
    <subcellularLocation>
        <location evidence="7">Cytoplasm</location>
    </subcellularLocation>
</comment>
<dbReference type="GO" id="GO:0009381">
    <property type="term" value="F:excinuclease ABC activity"/>
    <property type="evidence" value="ECO:0007669"/>
    <property type="project" value="UniProtKB-UniRule"/>
</dbReference>
<comment type="similarity">
    <text evidence="7">Belongs to the UvrC family.</text>
</comment>
<evidence type="ECO:0000313" key="11">
    <source>
        <dbReference type="EMBL" id="GEQ97991.1"/>
    </source>
</evidence>
<evidence type="ECO:0000256" key="6">
    <source>
        <dbReference type="ARBA" id="ARBA00023236"/>
    </source>
</evidence>
<dbReference type="Pfam" id="PF08459">
    <property type="entry name" value="UvrC_RNaseH_dom"/>
    <property type="match status" value="1"/>
</dbReference>
<dbReference type="InterPro" id="IPR001162">
    <property type="entry name" value="UvrC_RNase_H_dom"/>
</dbReference>
<dbReference type="Pfam" id="PF02151">
    <property type="entry name" value="UVR"/>
    <property type="match status" value="1"/>
</dbReference>
<dbReference type="InterPro" id="IPR001943">
    <property type="entry name" value="UVR_dom"/>
</dbReference>
<dbReference type="InterPro" id="IPR003583">
    <property type="entry name" value="Hlx-hairpin-Hlx_DNA-bd_motif"/>
</dbReference>
<evidence type="ECO:0000256" key="2">
    <source>
        <dbReference type="ARBA" id="ARBA00022763"/>
    </source>
</evidence>
<dbReference type="GO" id="GO:0006289">
    <property type="term" value="P:nucleotide-excision repair"/>
    <property type="evidence" value="ECO:0007669"/>
    <property type="project" value="UniProtKB-UniRule"/>
</dbReference>
<proteinExistence type="inferred from homology"/>
<dbReference type="Pfam" id="PF01541">
    <property type="entry name" value="GIY-YIG"/>
    <property type="match status" value="1"/>
</dbReference>
<dbReference type="SMART" id="SM00278">
    <property type="entry name" value="HhH1"/>
    <property type="match status" value="2"/>
</dbReference>
<evidence type="ECO:0000259" key="8">
    <source>
        <dbReference type="PROSITE" id="PS50151"/>
    </source>
</evidence>
<dbReference type="InterPro" id="IPR047296">
    <property type="entry name" value="GIY-YIG_UvrC_Cho"/>
</dbReference>
<comment type="caution">
    <text evidence="11">The sequence shown here is derived from an EMBL/GenBank/DDBJ whole genome shotgun (WGS) entry which is preliminary data.</text>
</comment>
<dbReference type="GO" id="GO:0009432">
    <property type="term" value="P:SOS response"/>
    <property type="evidence" value="ECO:0007669"/>
    <property type="project" value="UniProtKB-UniRule"/>
</dbReference>
<gene>
    <name evidence="7 11" type="primary">uvrC</name>
    <name evidence="11" type="ORF">JCM17844_16280</name>
</gene>
<keyword evidence="5 7" id="KW-0234">DNA repair</keyword>
<dbReference type="PROSITE" id="PS50165">
    <property type="entry name" value="UVRC"/>
    <property type="match status" value="1"/>
</dbReference>
<evidence type="ECO:0000256" key="3">
    <source>
        <dbReference type="ARBA" id="ARBA00022769"/>
    </source>
</evidence>
<keyword evidence="4 7" id="KW-0267">Excision nuclease</keyword>
<evidence type="ECO:0000259" key="10">
    <source>
        <dbReference type="PROSITE" id="PS50165"/>
    </source>
</evidence>
<dbReference type="HAMAP" id="MF_00203">
    <property type="entry name" value="UvrC"/>
    <property type="match status" value="1"/>
</dbReference>
<evidence type="ECO:0000256" key="5">
    <source>
        <dbReference type="ARBA" id="ARBA00023204"/>
    </source>
</evidence>
<dbReference type="GO" id="GO:0003677">
    <property type="term" value="F:DNA binding"/>
    <property type="evidence" value="ECO:0007669"/>
    <property type="project" value="UniProtKB-UniRule"/>
</dbReference>
<dbReference type="Pfam" id="PF14520">
    <property type="entry name" value="HHH_5"/>
    <property type="match status" value="1"/>
</dbReference>
<comment type="function">
    <text evidence="7">The UvrABC repair system catalyzes the recognition and processing of DNA lesions. UvrC both incises the 5' and 3' sides of the lesion. The N-terminal half is responsible for the 3' incision and the C-terminal half is responsible for the 5' incision.</text>
</comment>
<dbReference type="GO" id="GO:0005737">
    <property type="term" value="C:cytoplasm"/>
    <property type="evidence" value="ECO:0007669"/>
    <property type="project" value="UniProtKB-SubCell"/>
</dbReference>
<dbReference type="FunFam" id="3.40.1440.10:FF:000001">
    <property type="entry name" value="UvrABC system protein C"/>
    <property type="match status" value="1"/>
</dbReference>
<dbReference type="InterPro" id="IPR004791">
    <property type="entry name" value="UvrC"/>
</dbReference>
<evidence type="ECO:0000259" key="9">
    <source>
        <dbReference type="PROSITE" id="PS50164"/>
    </source>
</evidence>
<feature type="domain" description="GIY-YIG" evidence="9">
    <location>
        <begin position="63"/>
        <end position="141"/>
    </location>
</feature>
<keyword evidence="6 7" id="KW-0742">SOS response</keyword>
<dbReference type="InterPro" id="IPR010994">
    <property type="entry name" value="RuvA_2-like"/>
</dbReference>
<sequence length="660" mass="73113">MIENNVNFRLIDAMTDRKKMTDRKTGTPETVSLPKEAVAPEKSADHAPIGADAIRHALKTAPRAPGVYRMMNAQGDVLYVGKAKNIRSRVSNYTRPNGLGNRIGRMVSQTRSMEFVTTHTEADALLLEANLIKRLKPPFNVLLRDDKSFPYIVLKNTHHWPQIAKHRGARGKDGLYFGPFASASSVNRTLNTLQRIFLLRTCSDAVLENRSRPCLLYQIKRCSAPCVGRISKADYDQLVADALAFLEGRDTGIQKRLAADMMEASDALDFETAAILRDRLKALAHVQSHQGTATSRLDDADVIAAVMKGGQVCIQVFFFRAGQNRGNRAFFPRHAKDDQLDDVLSAFLAQFYDNKPPPRQILLNETPANMPLLAQALSVAAGRTISLHLPQRGAKRDLVIEAERNAILALDRKLADAANESQLLAELADILHLDSVPNRIEVYDNSHIQGSHALGAMIVSGAEGFDKSQYRRFNIKSTSLTPGDDFAMMREVMTRRFSRLLKEDPDRSRGLWPDLMLIDGGKGQLSAVLEVAQDYGVTEDVDIVAISKGPDRHAGREQFHKAGHEAFMIRPGHPALYYLQRLRDEAHRFAIGGHRAKRSKAIVKSPLDELAGIGPKRKRALLHHFGSASGVADAALKDLELVDGISKAMARQIYDHFHAG</sequence>
<dbReference type="FunFam" id="3.30.420.340:FF:000001">
    <property type="entry name" value="UvrABC system protein C"/>
    <property type="match status" value="1"/>
</dbReference>
<dbReference type="Pfam" id="PF22920">
    <property type="entry name" value="UvrC_RNaseH"/>
    <property type="match status" value="1"/>
</dbReference>
<dbReference type="InterPro" id="IPR038476">
    <property type="entry name" value="UvrC_RNase_H_dom_sf"/>
</dbReference>
<dbReference type="PROSITE" id="PS50151">
    <property type="entry name" value="UVR"/>
    <property type="match status" value="1"/>
</dbReference>
<keyword evidence="3 7" id="KW-0228">DNA excision</keyword>
<evidence type="ECO:0000256" key="7">
    <source>
        <dbReference type="HAMAP-Rule" id="MF_00203"/>
    </source>
</evidence>
<feature type="domain" description="UvrC family homology region profile" evidence="10">
    <location>
        <begin position="302"/>
        <end position="531"/>
    </location>
</feature>
<dbReference type="CDD" id="cd10434">
    <property type="entry name" value="GIY-YIG_UvrC_Cho"/>
    <property type="match status" value="1"/>
</dbReference>
<dbReference type="PANTHER" id="PTHR30562">
    <property type="entry name" value="UVRC/OXIDOREDUCTASE"/>
    <property type="match status" value="1"/>
</dbReference>
<dbReference type="PANTHER" id="PTHR30562:SF1">
    <property type="entry name" value="UVRABC SYSTEM PROTEIN C"/>
    <property type="match status" value="1"/>
</dbReference>
<dbReference type="Proteomes" id="UP000322084">
    <property type="component" value="Unassembled WGS sequence"/>
</dbReference>
<dbReference type="InterPro" id="IPR035901">
    <property type="entry name" value="GIY-YIG_endonuc_sf"/>
</dbReference>
<keyword evidence="2 7" id="KW-0227">DNA damage</keyword>
<dbReference type="AlphaFoldDB" id="A0A5A7MPU9"/>
<dbReference type="Gene3D" id="3.40.1440.10">
    <property type="entry name" value="GIY-YIG endonuclease"/>
    <property type="match status" value="1"/>
</dbReference>
<protein>
    <recommendedName>
        <fullName evidence="7">UvrABC system protein C</fullName>
        <shortName evidence="7">Protein UvrC</shortName>
    </recommendedName>
    <alternativeName>
        <fullName evidence="7">Excinuclease ABC subunit C</fullName>
    </alternativeName>
</protein>
<dbReference type="SUPFAM" id="SSF47781">
    <property type="entry name" value="RuvA domain 2-like"/>
    <property type="match status" value="1"/>
</dbReference>
<keyword evidence="1 7" id="KW-0963">Cytoplasm</keyword>
<dbReference type="EMBL" id="BKCL01000004">
    <property type="protein sequence ID" value="GEQ97991.1"/>
    <property type="molecule type" value="Genomic_DNA"/>
</dbReference>
<dbReference type="Gene3D" id="4.10.860.10">
    <property type="entry name" value="UVR domain"/>
    <property type="match status" value="1"/>
</dbReference>
<feature type="domain" description="UVR" evidence="8">
    <location>
        <begin position="251"/>
        <end position="286"/>
    </location>
</feature>
<accession>A0A5A7MPU9</accession>
<dbReference type="PROSITE" id="PS50164">
    <property type="entry name" value="GIY_YIG"/>
    <property type="match status" value="1"/>
</dbReference>
<dbReference type="Gene3D" id="1.10.150.20">
    <property type="entry name" value="5' to 3' exonuclease, C-terminal subdomain"/>
    <property type="match status" value="1"/>
</dbReference>
<evidence type="ECO:0000256" key="4">
    <source>
        <dbReference type="ARBA" id="ARBA00022881"/>
    </source>
</evidence>
<dbReference type="Gene3D" id="3.30.420.340">
    <property type="entry name" value="UvrC, RNAse H endonuclease domain"/>
    <property type="match status" value="1"/>
</dbReference>
<dbReference type="SMART" id="SM00465">
    <property type="entry name" value="GIYc"/>
    <property type="match status" value="1"/>
</dbReference>